<name>A0A6A6ZZQ7_9PLEO</name>
<evidence type="ECO:0000313" key="2">
    <source>
        <dbReference type="Proteomes" id="UP000799424"/>
    </source>
</evidence>
<reference evidence="1" key="1">
    <citation type="journal article" date="2020" name="Stud. Mycol.">
        <title>101 Dothideomycetes genomes: a test case for predicting lifestyles and emergence of pathogens.</title>
        <authorList>
            <person name="Haridas S."/>
            <person name="Albert R."/>
            <person name="Binder M."/>
            <person name="Bloem J."/>
            <person name="Labutti K."/>
            <person name="Salamov A."/>
            <person name="Andreopoulos B."/>
            <person name="Baker S."/>
            <person name="Barry K."/>
            <person name="Bills G."/>
            <person name="Bluhm B."/>
            <person name="Cannon C."/>
            <person name="Castanera R."/>
            <person name="Culley D."/>
            <person name="Daum C."/>
            <person name="Ezra D."/>
            <person name="Gonzalez J."/>
            <person name="Henrissat B."/>
            <person name="Kuo A."/>
            <person name="Liang C."/>
            <person name="Lipzen A."/>
            <person name="Lutzoni F."/>
            <person name="Magnuson J."/>
            <person name="Mondo S."/>
            <person name="Nolan M."/>
            <person name="Ohm R."/>
            <person name="Pangilinan J."/>
            <person name="Park H.-J."/>
            <person name="Ramirez L."/>
            <person name="Alfaro M."/>
            <person name="Sun H."/>
            <person name="Tritt A."/>
            <person name="Yoshinaga Y."/>
            <person name="Zwiers L.-H."/>
            <person name="Turgeon B."/>
            <person name="Goodwin S."/>
            <person name="Spatafora J."/>
            <person name="Crous P."/>
            <person name="Grigoriev I."/>
        </authorList>
    </citation>
    <scope>NUCLEOTIDE SEQUENCE</scope>
    <source>
        <strain evidence="1">CBS 113818</strain>
    </source>
</reference>
<dbReference type="EMBL" id="MU006226">
    <property type="protein sequence ID" value="KAF2826491.1"/>
    <property type="molecule type" value="Genomic_DNA"/>
</dbReference>
<proteinExistence type="predicted"/>
<protein>
    <submittedName>
        <fullName evidence="1">Uncharacterized protein</fullName>
    </submittedName>
</protein>
<sequence>MSMVVALFQAKNTNTASNQLSSHEHSRMLKAKDLIEEWDKVVYREHASRRSATNTIEAQTKEILKECNPTTYKNDTYKKYDSIFKLVDDDISHIRENRPCHNGSSKLHKLNYGHYVYSEHRQVPCGMNCESASPNEQSFFCLLCVRHNLNFTKVKVLSRWHDLLLPVSVKKREELEWWLKNEAHNMRQVEPAYLDPYGFILLPRINCIIAMVIAYEIRKEKEMKKAIVALLEPKLSKHPNIATTAIEYFEHCLIF</sequence>
<dbReference type="OrthoDB" id="10621163at2759"/>
<evidence type="ECO:0000313" key="1">
    <source>
        <dbReference type="EMBL" id="KAF2826491.1"/>
    </source>
</evidence>
<accession>A0A6A6ZZQ7</accession>
<gene>
    <name evidence="1" type="ORF">CC86DRAFT_406754</name>
</gene>
<organism evidence="1 2">
    <name type="scientific">Ophiobolus disseminans</name>
    <dbReference type="NCBI Taxonomy" id="1469910"/>
    <lineage>
        <taxon>Eukaryota</taxon>
        <taxon>Fungi</taxon>
        <taxon>Dikarya</taxon>
        <taxon>Ascomycota</taxon>
        <taxon>Pezizomycotina</taxon>
        <taxon>Dothideomycetes</taxon>
        <taxon>Pleosporomycetidae</taxon>
        <taxon>Pleosporales</taxon>
        <taxon>Pleosporineae</taxon>
        <taxon>Phaeosphaeriaceae</taxon>
        <taxon>Ophiobolus</taxon>
    </lineage>
</organism>
<keyword evidence="2" id="KW-1185">Reference proteome</keyword>
<dbReference type="Proteomes" id="UP000799424">
    <property type="component" value="Unassembled WGS sequence"/>
</dbReference>
<dbReference type="AlphaFoldDB" id="A0A6A6ZZQ7"/>